<feature type="transmembrane region" description="Helical" evidence="2">
    <location>
        <begin position="862"/>
        <end position="883"/>
    </location>
</feature>
<dbReference type="Proteomes" id="UP000597877">
    <property type="component" value="Unassembled WGS sequence"/>
</dbReference>
<keyword evidence="2" id="KW-0812">Transmembrane</keyword>
<organism evidence="4 5">
    <name type="scientific">Eubacterium segne</name>
    <dbReference type="NCBI Taxonomy" id="2763045"/>
    <lineage>
        <taxon>Bacteria</taxon>
        <taxon>Bacillati</taxon>
        <taxon>Bacillota</taxon>
        <taxon>Clostridia</taxon>
        <taxon>Eubacteriales</taxon>
        <taxon>Eubacteriaceae</taxon>
        <taxon>Eubacterium</taxon>
    </lineage>
</organism>
<dbReference type="Gene3D" id="3.10.620.30">
    <property type="match status" value="1"/>
</dbReference>
<feature type="compositionally biased region" description="Gly residues" evidence="1">
    <location>
        <begin position="1077"/>
        <end position="1089"/>
    </location>
</feature>
<sequence>MSLSMFKNKLYNTIIAASLIVAIMVVSTYAPDILPGESKSDKTIACNEMKGEKPQIRVASAKKYSDISQVMEELEGSTEGEKQKDTLNNLGKLIKDTEETVKKEVKNAKKNTTSEEIIKRADSYEKLAMNGLNRVSEKIEKLSEKMKSGTVSEKEVNVEIASIKSEIEDMQKYDEPKVDNDDEAHGRATGYESEKIIGEQMVKSNYINYSADSTEAANESYLKINESIQKIADSLETPAEIYEYVRNNIQYRQYTGLRLGAIGTYEQKAGNDLDQAALLIALLRYKGYEAKFVTGNVDIEINKAMNWLGVKTEKAAVNAMSMLGVSTNYGINGKGKITKLRIEHAWVKVLVPYDSYRGAGKVSGEKVWVDVDPSFKQYEEEVEDNRVEKFLRGDTEKNVTYSSTEKLEEALINSDYKDIFNGDIQNSENEVSQKQSELKDFINNNDIELKEVADAVGIRNIKKVETGYLPNSLPYHVVSITYEENYLTDDFMDKITLAVNNALYGETFAETADASITFYTADLYGHNVTLSYEPATDEDEKIIDRYGDLFSTPSYLVRVKPVIKVDEQKVLEGNSQIPGTYTNLVMNIAEAGTDEVKVENPLVSGGIYGIVFDYNTINSTYFDTKYEELQSCVDEVKSGKRNLIQAMEVLTCTVGQEYFGYLDLYTQLSAKAAGVQWARCISQCIVGYMPKVSRMMGMPVAISDGSLYIDVDTDTLGVAPKQDESENKDEAIRENADVKNFMMLSGAIGSYLEGYVIGEATDTQGISSISVIEEAKERGIDVLTLANEDTDKLNSLSINENTKKEIQKALNNGKLVIVPEKEISYYDWRGTGYIVLNTENGAASYMIAGGLCGGQSSSEISLVLFTVLVAIAAVFAIATYEYFALCALEALMNVLVSLASGISILDICVIILSVTGAYYAGKEIINVGEWTSDYVKNPNRETAEKILEKALEAWVMVLVFDYAMPKIMEGISYDESAFFKFISKKYGKWKVIDIGKDVKPSKPDVDPVDPGENKPDVDPADPGENKPDVDPADPGENKPDVDPADPGENKPGPGDGGSGSEGGSGSDNTGTGEDDYGTGGDSDSGGSGSEEGDSEIGKDDSGKDGEKTDPGVGKSDSEIGGGSGKDTGTGGTGGGKDTGGNRAIDDYWYGIKNKYGDKFANELEPFGKDGQTLIKRYEENGNIHDVIDVINSLPETDEKKGIQLMIDYLDDAVKLLKNKNTLSLSKTLCKGLKENKITIDKFQELKLKPLKGEKYTGREKEIIKSIREKFTINESTLLRKYIKQEDVEKYVSGEYNAVIGYISRVEDYNDVGNFKDIFETFRLNYKGTPYHSIDKSYWKIEFNTISDDLERINLDKTYGIEFGGGNVDENPCTRNGFTGSENGKVIPEWNLKKDGVGYDNNALMTKIENGKIVEQYRYVQKENLWRKIK</sequence>
<accession>A0ABR7F450</accession>
<comment type="caution">
    <text evidence="4">The sequence shown here is derived from an EMBL/GenBank/DDBJ whole genome shotgun (WGS) entry which is preliminary data.</text>
</comment>
<feature type="transmembrane region" description="Helical" evidence="2">
    <location>
        <begin position="12"/>
        <end position="30"/>
    </location>
</feature>
<feature type="region of interest" description="Disordered" evidence="1">
    <location>
        <begin position="997"/>
        <end position="1142"/>
    </location>
</feature>
<feature type="compositionally biased region" description="Basic and acidic residues" evidence="1">
    <location>
        <begin position="1095"/>
        <end position="1109"/>
    </location>
</feature>
<evidence type="ECO:0000259" key="3">
    <source>
        <dbReference type="Pfam" id="PF01841"/>
    </source>
</evidence>
<feature type="compositionally biased region" description="Gly residues" evidence="1">
    <location>
        <begin position="1053"/>
        <end position="1065"/>
    </location>
</feature>
<feature type="transmembrane region" description="Helical" evidence="2">
    <location>
        <begin position="895"/>
        <end position="919"/>
    </location>
</feature>
<evidence type="ECO:0000256" key="2">
    <source>
        <dbReference type="SAM" id="Phobius"/>
    </source>
</evidence>
<evidence type="ECO:0000256" key="1">
    <source>
        <dbReference type="SAM" id="MobiDB-lite"/>
    </source>
</evidence>
<dbReference type="SUPFAM" id="SSF54001">
    <property type="entry name" value="Cysteine proteinases"/>
    <property type="match status" value="1"/>
</dbReference>
<dbReference type="RefSeq" id="WP_158576879.1">
    <property type="nucleotide sequence ID" value="NZ_JACOOZ010000007.1"/>
</dbReference>
<keyword evidence="2" id="KW-1133">Transmembrane helix</keyword>
<feature type="compositionally biased region" description="Gly residues" evidence="1">
    <location>
        <begin position="1119"/>
        <end position="1138"/>
    </location>
</feature>
<name>A0ABR7F450_9FIRM</name>
<dbReference type="InterPro" id="IPR002931">
    <property type="entry name" value="Transglutaminase-like"/>
</dbReference>
<dbReference type="Pfam" id="PF01841">
    <property type="entry name" value="Transglut_core"/>
    <property type="match status" value="1"/>
</dbReference>
<evidence type="ECO:0000313" key="5">
    <source>
        <dbReference type="Proteomes" id="UP000597877"/>
    </source>
</evidence>
<dbReference type="InterPro" id="IPR038765">
    <property type="entry name" value="Papain-like_cys_pep_sf"/>
</dbReference>
<dbReference type="EMBL" id="JACOOZ010000007">
    <property type="protein sequence ID" value="MBC5668384.1"/>
    <property type="molecule type" value="Genomic_DNA"/>
</dbReference>
<feature type="domain" description="Transglutaminase-like" evidence="3">
    <location>
        <begin position="226"/>
        <end position="373"/>
    </location>
</feature>
<evidence type="ECO:0000313" key="4">
    <source>
        <dbReference type="EMBL" id="MBC5668384.1"/>
    </source>
</evidence>
<gene>
    <name evidence="4" type="ORF">H8S00_10345</name>
</gene>
<keyword evidence="2" id="KW-0472">Membrane</keyword>
<reference evidence="4 5" key="1">
    <citation type="submission" date="2020-08" db="EMBL/GenBank/DDBJ databases">
        <title>Genome public.</title>
        <authorList>
            <person name="Liu C."/>
            <person name="Sun Q."/>
        </authorList>
    </citation>
    <scope>NUCLEOTIDE SEQUENCE [LARGE SCALE GENOMIC DNA]</scope>
    <source>
        <strain evidence="4 5">BX4</strain>
    </source>
</reference>
<keyword evidence="5" id="KW-1185">Reference proteome</keyword>
<feature type="compositionally biased region" description="Basic and acidic residues" evidence="1">
    <location>
        <begin position="997"/>
        <end position="1041"/>
    </location>
</feature>
<proteinExistence type="predicted"/>
<protein>
    <submittedName>
        <fullName evidence="4">Transglutaminase domain-containing protein</fullName>
    </submittedName>
</protein>